<feature type="chain" id="PRO_5045598235" description="Membrane fusion protein" evidence="1">
    <location>
        <begin position="22"/>
        <end position="404"/>
    </location>
</feature>
<proteinExistence type="predicted"/>
<name>A0ABR7GM46_9FIRM</name>
<dbReference type="Pfam" id="PF26018">
    <property type="entry name" value="BSH_RND_rel"/>
    <property type="match status" value="1"/>
</dbReference>
<gene>
    <name evidence="4" type="ORF">H8S02_05410</name>
</gene>
<evidence type="ECO:0000256" key="1">
    <source>
        <dbReference type="SAM" id="SignalP"/>
    </source>
</evidence>
<dbReference type="Proteomes" id="UP000641741">
    <property type="component" value="Unassembled WGS sequence"/>
</dbReference>
<keyword evidence="1" id="KW-0732">Signal</keyword>
<evidence type="ECO:0008006" key="6">
    <source>
        <dbReference type="Google" id="ProtNLM"/>
    </source>
</evidence>
<organism evidence="4 5">
    <name type="scientific">Agathobaculum hominis</name>
    <dbReference type="NCBI Taxonomy" id="2763014"/>
    <lineage>
        <taxon>Bacteria</taxon>
        <taxon>Bacillati</taxon>
        <taxon>Bacillota</taxon>
        <taxon>Clostridia</taxon>
        <taxon>Eubacteriales</taxon>
        <taxon>Butyricicoccaceae</taxon>
        <taxon>Agathobaculum</taxon>
    </lineage>
</organism>
<evidence type="ECO:0000313" key="4">
    <source>
        <dbReference type="EMBL" id="MBC5695383.1"/>
    </source>
</evidence>
<accession>A0ABR7GM46</accession>
<feature type="domain" description="RND related beta-barrel" evidence="2">
    <location>
        <begin position="245"/>
        <end position="317"/>
    </location>
</feature>
<evidence type="ECO:0000259" key="2">
    <source>
        <dbReference type="Pfam" id="PF26011"/>
    </source>
</evidence>
<dbReference type="EMBL" id="JACOPK010000004">
    <property type="protein sequence ID" value="MBC5695383.1"/>
    <property type="molecule type" value="Genomic_DNA"/>
</dbReference>
<dbReference type="InterPro" id="IPR058729">
    <property type="entry name" value="Beta-barrel_RND-rel"/>
</dbReference>
<dbReference type="Pfam" id="PF26011">
    <property type="entry name" value="Beta-barrel_RND_rel"/>
    <property type="match status" value="1"/>
</dbReference>
<evidence type="ECO:0000259" key="3">
    <source>
        <dbReference type="Pfam" id="PF26018"/>
    </source>
</evidence>
<comment type="caution">
    <text evidence="4">The sequence shown here is derived from an EMBL/GenBank/DDBJ whole genome shotgun (WGS) entry which is preliminary data.</text>
</comment>
<protein>
    <recommendedName>
        <fullName evidence="6">Membrane fusion protein</fullName>
    </recommendedName>
</protein>
<sequence>MMIAAVVLLYIGRSFFGIFSAAPETTPAMRVTVNDSFTADGWFVRDEITIKGGGESVKHIVYSGERVQKNAPLAVVYGDDEALELSRQLDPLDDRISQLDTALQTANDSSDTAKIDQQITLAIQNLAAETKEGSGSVLTSSSASLRTLSLRRAADQLDSASIRAERDSLSAQRDSLQQSLSGRTAELKAPCSGYFSEIVDGFEDTLKPASLSGLTVARFRELTSKAPETRHSSSTLGKMVQGFSWYLACEIPAEQAERLQIGQELKVNFTQASLTSPVTVYAVNWEHDDDTALLVLEGTDFNSGMVSMRQQPVEIIIASYTGLSVPKSALRVEEWTDSNGEKHKDTGVFILSGSVRKFKVINKLYETDDSYIVEQSATDSDMLVEQDQVIVRGTDLKDNTVVKT</sequence>
<feature type="domain" description="RND related barrel-sandwich hybrid" evidence="3">
    <location>
        <begin position="56"/>
        <end position="238"/>
    </location>
</feature>
<evidence type="ECO:0000313" key="5">
    <source>
        <dbReference type="Proteomes" id="UP000641741"/>
    </source>
</evidence>
<reference evidence="4 5" key="1">
    <citation type="submission" date="2020-08" db="EMBL/GenBank/DDBJ databases">
        <title>Genome public.</title>
        <authorList>
            <person name="Liu C."/>
            <person name="Sun Q."/>
        </authorList>
    </citation>
    <scope>NUCLEOTIDE SEQUENCE [LARGE SCALE GENOMIC DNA]</scope>
    <source>
        <strain evidence="4 5">M2</strain>
    </source>
</reference>
<feature type="signal peptide" evidence="1">
    <location>
        <begin position="1"/>
        <end position="21"/>
    </location>
</feature>
<keyword evidence="5" id="KW-1185">Reference proteome</keyword>
<dbReference type="InterPro" id="IPR058709">
    <property type="entry name" value="BSH_RND-rel"/>
</dbReference>